<dbReference type="HOGENOM" id="CLU_2197806_0_0_1"/>
<dbReference type="Proteomes" id="UP000000724">
    <property type="component" value="Contig Pc00c20"/>
</dbReference>
<evidence type="ECO:0000256" key="1">
    <source>
        <dbReference type="SAM" id="Phobius"/>
    </source>
</evidence>
<proteinExistence type="predicted"/>
<keyword evidence="3" id="KW-1185">Reference proteome</keyword>
<sequence>MVNDSWPSVLRSLEISSLCAKRNCTKEVKLHVDNINADCNFIPPQWVKMSNSSVDPGRPLIAGVGLTGATKTPPASMYVVDISILLLPTLLYSVLSQFQSKLKANQQI</sequence>
<evidence type="ECO:0000313" key="3">
    <source>
        <dbReference type="Proteomes" id="UP000000724"/>
    </source>
</evidence>
<feature type="transmembrane region" description="Helical" evidence="1">
    <location>
        <begin position="75"/>
        <end position="95"/>
    </location>
</feature>
<gene>
    <name evidence="2" type="ORF">Pc20g04980</name>
    <name evidence="2" type="ORF">PCH_Pc20g04980</name>
</gene>
<name>B6HEC2_PENRW</name>
<dbReference type="AlphaFoldDB" id="B6HEC2"/>
<keyword evidence="1" id="KW-0472">Membrane</keyword>
<organism evidence="2 3">
    <name type="scientific">Penicillium rubens (strain ATCC 28089 / DSM 1075 / NRRL 1951 / Wisconsin 54-1255)</name>
    <name type="common">Penicillium chrysogenum</name>
    <dbReference type="NCBI Taxonomy" id="500485"/>
    <lineage>
        <taxon>Eukaryota</taxon>
        <taxon>Fungi</taxon>
        <taxon>Dikarya</taxon>
        <taxon>Ascomycota</taxon>
        <taxon>Pezizomycotina</taxon>
        <taxon>Eurotiomycetes</taxon>
        <taxon>Eurotiomycetidae</taxon>
        <taxon>Eurotiales</taxon>
        <taxon>Aspergillaceae</taxon>
        <taxon>Penicillium</taxon>
        <taxon>Penicillium chrysogenum species complex</taxon>
    </lineage>
</organism>
<keyword evidence="1" id="KW-0812">Transmembrane</keyword>
<reference evidence="2 3" key="1">
    <citation type="journal article" date="2008" name="Nat. Biotechnol.">
        <title>Genome sequencing and analysis of the filamentous fungus Penicillium chrysogenum.</title>
        <authorList>
            <person name="van den Berg M.A."/>
            <person name="Albang R."/>
            <person name="Albermann K."/>
            <person name="Badger J.H."/>
            <person name="Daran J.-M."/>
            <person name="Driessen A.J.M."/>
            <person name="Garcia-Estrada C."/>
            <person name="Fedorova N.D."/>
            <person name="Harris D.M."/>
            <person name="Heijne W.H.M."/>
            <person name="Joardar V.S."/>
            <person name="Kiel J.A.K.W."/>
            <person name="Kovalchuk A."/>
            <person name="Martin J.F."/>
            <person name="Nierman W.C."/>
            <person name="Nijland J.G."/>
            <person name="Pronk J.T."/>
            <person name="Roubos J.A."/>
            <person name="van der Klei I.J."/>
            <person name="van Peij N.N.M.E."/>
            <person name="Veenhuis M."/>
            <person name="von Doehren H."/>
            <person name="Wagner C."/>
            <person name="Wortman J.R."/>
            <person name="Bovenberg R.A.L."/>
        </authorList>
    </citation>
    <scope>NUCLEOTIDE SEQUENCE [LARGE SCALE GENOMIC DNA]</scope>
    <source>
        <strain evidence="3">ATCC 28089 / DSM 1075 / NRRL 1951 / Wisconsin 54-1255</strain>
    </source>
</reference>
<dbReference type="VEuPathDB" id="FungiDB:PCH_Pc20g04980"/>
<accession>B6HEC2</accession>
<protein>
    <submittedName>
        <fullName evidence="2">Uncharacterized protein</fullName>
    </submittedName>
</protein>
<dbReference type="EMBL" id="AM920435">
    <property type="protein sequence ID" value="CAP85827.1"/>
    <property type="molecule type" value="Genomic_DNA"/>
</dbReference>
<keyword evidence="1" id="KW-1133">Transmembrane helix</keyword>
<evidence type="ECO:0000313" key="2">
    <source>
        <dbReference type="EMBL" id="CAP85827.1"/>
    </source>
</evidence>
<dbReference type="OrthoDB" id="10498718at2759"/>